<comment type="cofactor">
    <cofactor evidence="6 7">
        <name>Zn(2+)</name>
        <dbReference type="ChEBI" id="CHEBI:29105"/>
    </cofactor>
    <text evidence="6 7">Binds 1 zinc ion per subunit.</text>
</comment>
<reference evidence="9 10" key="1">
    <citation type="submission" date="2015-04" db="EMBL/GenBank/DDBJ databases">
        <authorList>
            <person name="Syromyatnikov M.Y."/>
            <person name="Popov V.N."/>
        </authorList>
    </citation>
    <scope>NUCLEOTIDE SEQUENCE [LARGE SCALE GENOMIC DNA]</scope>
</reference>
<dbReference type="Gene3D" id="3.40.390.10">
    <property type="entry name" value="Collagenase (Catalytic Domain)"/>
    <property type="match status" value="1"/>
</dbReference>
<accession>A0A1J1HQ83</accession>
<dbReference type="InterPro" id="IPR006026">
    <property type="entry name" value="Peptidase_Metallo"/>
</dbReference>
<dbReference type="InterPro" id="IPR001506">
    <property type="entry name" value="Peptidase_M12A"/>
</dbReference>
<evidence type="ECO:0000313" key="10">
    <source>
        <dbReference type="Proteomes" id="UP000183832"/>
    </source>
</evidence>
<dbReference type="GO" id="GO:0008270">
    <property type="term" value="F:zinc ion binding"/>
    <property type="evidence" value="ECO:0007669"/>
    <property type="project" value="UniProtKB-UniRule"/>
</dbReference>
<evidence type="ECO:0000313" key="9">
    <source>
        <dbReference type="EMBL" id="CRK90139.1"/>
    </source>
</evidence>
<keyword evidence="5 6" id="KW-0482">Metalloprotease</keyword>
<keyword evidence="3 6" id="KW-0378">Hydrolase</keyword>
<feature type="active site" evidence="6">
    <location>
        <position position="160"/>
    </location>
</feature>
<evidence type="ECO:0000256" key="1">
    <source>
        <dbReference type="ARBA" id="ARBA00022670"/>
    </source>
</evidence>
<dbReference type="SUPFAM" id="SSF55486">
    <property type="entry name" value="Metalloproteases ('zincins'), catalytic domain"/>
    <property type="match status" value="1"/>
</dbReference>
<feature type="chain" id="PRO_5009364402" description="Metalloendopeptidase" evidence="7">
    <location>
        <begin position="19"/>
        <end position="264"/>
    </location>
</feature>
<evidence type="ECO:0000256" key="4">
    <source>
        <dbReference type="ARBA" id="ARBA00022833"/>
    </source>
</evidence>
<evidence type="ECO:0000259" key="8">
    <source>
        <dbReference type="PROSITE" id="PS51864"/>
    </source>
</evidence>
<keyword evidence="1 6" id="KW-0645">Protease</keyword>
<dbReference type="STRING" id="568069.A0A1J1HQ83"/>
<proteinExistence type="predicted"/>
<keyword evidence="10" id="KW-1185">Reference proteome</keyword>
<evidence type="ECO:0000256" key="7">
    <source>
        <dbReference type="RuleBase" id="RU361183"/>
    </source>
</evidence>
<name>A0A1J1HQ83_9DIPT</name>
<evidence type="ECO:0000256" key="5">
    <source>
        <dbReference type="ARBA" id="ARBA00023049"/>
    </source>
</evidence>
<keyword evidence="7" id="KW-0732">Signal</keyword>
<dbReference type="PANTHER" id="PTHR10127:SF780">
    <property type="entry name" value="METALLOENDOPEPTIDASE"/>
    <property type="match status" value="1"/>
</dbReference>
<feature type="signal peptide" evidence="7">
    <location>
        <begin position="1"/>
        <end position="18"/>
    </location>
</feature>
<comment type="caution">
    <text evidence="6">Lacks conserved residue(s) required for the propagation of feature annotation.</text>
</comment>
<dbReference type="PRINTS" id="PR00480">
    <property type="entry name" value="ASTACIN"/>
</dbReference>
<protein>
    <recommendedName>
        <fullName evidence="7">Metalloendopeptidase</fullName>
        <ecNumber evidence="7">3.4.24.-</ecNumber>
    </recommendedName>
</protein>
<dbReference type="GO" id="GO:0004222">
    <property type="term" value="F:metalloendopeptidase activity"/>
    <property type="evidence" value="ECO:0007669"/>
    <property type="project" value="UniProtKB-UniRule"/>
</dbReference>
<gene>
    <name evidence="9" type="ORF">CLUMA_CG003855</name>
</gene>
<feature type="binding site" evidence="6">
    <location>
        <position position="159"/>
    </location>
    <ligand>
        <name>Zn(2+)</name>
        <dbReference type="ChEBI" id="CHEBI:29105"/>
        <note>catalytic</note>
    </ligand>
</feature>
<dbReference type="Proteomes" id="UP000183832">
    <property type="component" value="Unassembled WGS sequence"/>
</dbReference>
<organism evidence="9 10">
    <name type="scientific">Clunio marinus</name>
    <dbReference type="NCBI Taxonomy" id="568069"/>
    <lineage>
        <taxon>Eukaryota</taxon>
        <taxon>Metazoa</taxon>
        <taxon>Ecdysozoa</taxon>
        <taxon>Arthropoda</taxon>
        <taxon>Hexapoda</taxon>
        <taxon>Insecta</taxon>
        <taxon>Pterygota</taxon>
        <taxon>Neoptera</taxon>
        <taxon>Endopterygota</taxon>
        <taxon>Diptera</taxon>
        <taxon>Nematocera</taxon>
        <taxon>Chironomoidea</taxon>
        <taxon>Chironomidae</taxon>
        <taxon>Clunio</taxon>
    </lineage>
</organism>
<dbReference type="Pfam" id="PF01400">
    <property type="entry name" value="Astacin"/>
    <property type="match status" value="1"/>
</dbReference>
<sequence length="264" mass="30045">MKFIIAVVALSTFQCILGNVIPFPETIPEGTEYGDKVQDDLILTAEQFDAMYNNSTKAGKTGILSTRYRWPKNSAGYVQVPYTFRASSGFTQSEKNVIISGMQEIQTYTCVRFIQRTNQADYVEIINDSGCWSYLGRRGGKQSLSLKRYGCVTKGISMHEFIHALGYDHMHNRVDRDSYVKLYLQNVTPSYRYAFDKVNPSYYGNFNTAYDLNSIMHYGRKSFSSNGRDVIVPYDGSKINVIGQRQRLSSGDIARIKNMYQCSK</sequence>
<evidence type="ECO:0000256" key="2">
    <source>
        <dbReference type="ARBA" id="ARBA00022723"/>
    </source>
</evidence>
<dbReference type="PROSITE" id="PS51864">
    <property type="entry name" value="ASTACIN"/>
    <property type="match status" value="1"/>
</dbReference>
<dbReference type="AlphaFoldDB" id="A0A1J1HQ83"/>
<dbReference type="PANTHER" id="PTHR10127">
    <property type="entry name" value="DISCOIDIN, CUB, EGF, LAMININ , AND ZINC METALLOPROTEASE DOMAIN CONTAINING"/>
    <property type="match status" value="1"/>
</dbReference>
<dbReference type="OrthoDB" id="291007at2759"/>
<keyword evidence="4 6" id="KW-0862">Zinc</keyword>
<feature type="binding site" evidence="6">
    <location>
        <position position="169"/>
    </location>
    <ligand>
        <name>Zn(2+)</name>
        <dbReference type="ChEBI" id="CHEBI:29105"/>
        <note>catalytic</note>
    </ligand>
</feature>
<dbReference type="SMART" id="SM00235">
    <property type="entry name" value="ZnMc"/>
    <property type="match status" value="1"/>
</dbReference>
<dbReference type="InterPro" id="IPR024079">
    <property type="entry name" value="MetalloPept_cat_dom_sf"/>
</dbReference>
<keyword evidence="2 6" id="KW-0479">Metal-binding</keyword>
<dbReference type="EC" id="3.4.24.-" evidence="7"/>
<dbReference type="GO" id="GO:0006508">
    <property type="term" value="P:proteolysis"/>
    <property type="evidence" value="ECO:0007669"/>
    <property type="project" value="UniProtKB-KW"/>
</dbReference>
<feature type="domain" description="Peptidase M12A" evidence="8">
    <location>
        <begin position="61"/>
        <end position="263"/>
    </location>
</feature>
<evidence type="ECO:0000256" key="6">
    <source>
        <dbReference type="PROSITE-ProRule" id="PRU01211"/>
    </source>
</evidence>
<evidence type="ECO:0000256" key="3">
    <source>
        <dbReference type="ARBA" id="ARBA00022801"/>
    </source>
</evidence>
<feature type="binding site" evidence="6">
    <location>
        <position position="163"/>
    </location>
    <ligand>
        <name>Zn(2+)</name>
        <dbReference type="ChEBI" id="CHEBI:29105"/>
        <note>catalytic</note>
    </ligand>
</feature>
<dbReference type="EMBL" id="CVRI01000017">
    <property type="protein sequence ID" value="CRK90139.1"/>
    <property type="molecule type" value="Genomic_DNA"/>
</dbReference>